<reference evidence="3 4" key="1">
    <citation type="journal article" date="2022" name="Nat. Plants">
        <title>Genomes of leafy and leafless Platanthera orchids illuminate the evolution of mycoheterotrophy.</title>
        <authorList>
            <person name="Li M.H."/>
            <person name="Liu K.W."/>
            <person name="Li Z."/>
            <person name="Lu H.C."/>
            <person name="Ye Q.L."/>
            <person name="Zhang D."/>
            <person name="Wang J.Y."/>
            <person name="Li Y.F."/>
            <person name="Zhong Z.M."/>
            <person name="Liu X."/>
            <person name="Yu X."/>
            <person name="Liu D.K."/>
            <person name="Tu X.D."/>
            <person name="Liu B."/>
            <person name="Hao Y."/>
            <person name="Liao X.Y."/>
            <person name="Jiang Y.T."/>
            <person name="Sun W.H."/>
            <person name="Chen J."/>
            <person name="Chen Y.Q."/>
            <person name="Ai Y."/>
            <person name="Zhai J.W."/>
            <person name="Wu S.S."/>
            <person name="Zhou Z."/>
            <person name="Hsiao Y.Y."/>
            <person name="Wu W.L."/>
            <person name="Chen Y.Y."/>
            <person name="Lin Y.F."/>
            <person name="Hsu J.L."/>
            <person name="Li C.Y."/>
            <person name="Wang Z.W."/>
            <person name="Zhao X."/>
            <person name="Zhong W.Y."/>
            <person name="Ma X.K."/>
            <person name="Ma L."/>
            <person name="Huang J."/>
            <person name="Chen G.Z."/>
            <person name="Huang M.Z."/>
            <person name="Huang L."/>
            <person name="Peng D.H."/>
            <person name="Luo Y.B."/>
            <person name="Zou S.Q."/>
            <person name="Chen S.P."/>
            <person name="Lan S."/>
            <person name="Tsai W.C."/>
            <person name="Van de Peer Y."/>
            <person name="Liu Z.J."/>
        </authorList>
    </citation>
    <scope>NUCLEOTIDE SEQUENCE [LARGE SCALE GENOMIC DNA]</scope>
    <source>
        <strain evidence="3">Lor288</strain>
    </source>
</reference>
<dbReference type="EMBL" id="JBBWWR010000005">
    <property type="protein sequence ID" value="KAK8966948.1"/>
    <property type="molecule type" value="Genomic_DNA"/>
</dbReference>
<gene>
    <name evidence="3" type="ORF">KSP40_PGU001241</name>
</gene>
<keyword evidence="4" id="KW-1185">Reference proteome</keyword>
<organism evidence="3 4">
    <name type="scientific">Platanthera guangdongensis</name>
    <dbReference type="NCBI Taxonomy" id="2320717"/>
    <lineage>
        <taxon>Eukaryota</taxon>
        <taxon>Viridiplantae</taxon>
        <taxon>Streptophyta</taxon>
        <taxon>Embryophyta</taxon>
        <taxon>Tracheophyta</taxon>
        <taxon>Spermatophyta</taxon>
        <taxon>Magnoliopsida</taxon>
        <taxon>Liliopsida</taxon>
        <taxon>Asparagales</taxon>
        <taxon>Orchidaceae</taxon>
        <taxon>Orchidoideae</taxon>
        <taxon>Orchideae</taxon>
        <taxon>Orchidinae</taxon>
        <taxon>Platanthera</taxon>
    </lineage>
</organism>
<name>A0ABR2MSJ5_9ASPA</name>
<dbReference type="SUPFAM" id="SSF75304">
    <property type="entry name" value="Amidase signature (AS) enzymes"/>
    <property type="match status" value="1"/>
</dbReference>
<evidence type="ECO:0000313" key="4">
    <source>
        <dbReference type="Proteomes" id="UP001412067"/>
    </source>
</evidence>
<evidence type="ECO:0000256" key="1">
    <source>
        <dbReference type="SAM" id="SignalP"/>
    </source>
</evidence>
<comment type="caution">
    <text evidence="3">The sequence shown here is derived from an EMBL/GenBank/DDBJ whole genome shotgun (WGS) entry which is preliminary data.</text>
</comment>
<feature type="domain" description="Amidase" evidence="2">
    <location>
        <begin position="78"/>
        <end position="336"/>
    </location>
</feature>
<evidence type="ECO:0000313" key="3">
    <source>
        <dbReference type="EMBL" id="KAK8966948.1"/>
    </source>
</evidence>
<keyword evidence="1" id="KW-0732">Signal</keyword>
<dbReference type="InterPro" id="IPR036928">
    <property type="entry name" value="AS_sf"/>
</dbReference>
<dbReference type="InterPro" id="IPR023631">
    <property type="entry name" value="Amidase_dom"/>
</dbReference>
<dbReference type="Gene3D" id="3.90.1300.10">
    <property type="entry name" value="Amidase signature (AS) domain"/>
    <property type="match status" value="1"/>
</dbReference>
<dbReference type="PANTHER" id="PTHR42678:SF34">
    <property type="entry name" value="OS04G0183300 PROTEIN"/>
    <property type="match status" value="1"/>
</dbReference>
<feature type="signal peptide" evidence="1">
    <location>
        <begin position="1"/>
        <end position="26"/>
    </location>
</feature>
<dbReference type="Proteomes" id="UP001412067">
    <property type="component" value="Unassembled WGS sequence"/>
</dbReference>
<evidence type="ECO:0000259" key="2">
    <source>
        <dbReference type="Pfam" id="PF01425"/>
    </source>
</evidence>
<dbReference type="Pfam" id="PF01425">
    <property type="entry name" value="Amidase"/>
    <property type="match status" value="1"/>
</dbReference>
<proteinExistence type="predicted"/>
<accession>A0ABR2MSJ5</accession>
<feature type="chain" id="PRO_5045358768" description="Amidase domain-containing protein" evidence="1">
    <location>
        <begin position="27"/>
        <end position="568"/>
    </location>
</feature>
<protein>
    <recommendedName>
        <fullName evidence="2">Amidase domain-containing protein</fullName>
    </recommendedName>
</protein>
<dbReference type="PANTHER" id="PTHR42678">
    <property type="entry name" value="AMIDASE"/>
    <property type="match status" value="1"/>
</dbReference>
<sequence>MKFSTAFSLLNFLLLLPLLLAMAVSALRVSGFASVRDSRPTMAAGKRLLLQAPFEFEEATVAGIQAAFKGGSLTSYQLVQHYLNQITALNPKLNAVIEVNPDALAAASQADRRRSSAGGPIGPFDGIPVLVKDSISTRDKLNTTAGSLALLGSVVPRDAGVIKRLRDAGAVILGKASMSEWDHFRSLLPPQGWSPRGGQGKNPYPGTENPCGTSSGSAIAVAANLVAVSLGTDLDGAISCPAAFNSVVGIKPTVGLTSRSGIMPISPRLDTVGPMARTVADAAALLDVIAGIDPLDKGATEAAAKFIPNGGFLKYLNVEGLNGKRIGILRHPFVDQFLPGSLEEETFAGHFRLMSLPPPVPPSRFALHLPSQLPPPPWPSLLLFWQKGAIVFDNVELKNANIMLNQTESGETITLLAEFKLSLNSYLKDLVSSPVRSLADVIAFNNQNPTEERMKEFGQIIFLASEKTNGIGAAEKNAMSKMVQLRKEGIEDLMKEKSLDALIFSEGSAAHLMALGGYPIVSVPAGYSKSGSPFGISFAGLLGSDAKLIEIAYAFEQATKIRKSPPHA</sequence>